<comment type="caution">
    <text evidence="1">The sequence shown here is derived from an EMBL/GenBank/DDBJ whole genome shotgun (WGS) entry which is preliminary data.</text>
</comment>
<evidence type="ECO:0000313" key="2">
    <source>
        <dbReference type="EMBL" id="CAL6104399.1"/>
    </source>
</evidence>
<dbReference type="EMBL" id="CATOUU010000046">
    <property type="protein sequence ID" value="CAI9914238.1"/>
    <property type="molecule type" value="Genomic_DNA"/>
</dbReference>
<evidence type="ECO:0000313" key="3">
    <source>
        <dbReference type="Proteomes" id="UP001642409"/>
    </source>
</evidence>
<name>A0AA86N7M2_9EUKA</name>
<dbReference type="Proteomes" id="UP001642409">
    <property type="component" value="Unassembled WGS sequence"/>
</dbReference>
<gene>
    <name evidence="1" type="ORF">HINF_LOCUS1883</name>
    <name evidence="2" type="ORF">HINF_LOCUS72764</name>
</gene>
<dbReference type="EMBL" id="CAXDID020000582">
    <property type="protein sequence ID" value="CAL6104399.1"/>
    <property type="molecule type" value="Genomic_DNA"/>
</dbReference>
<dbReference type="AlphaFoldDB" id="A0AA86N7M2"/>
<sequence length="107" mass="12642">MTFRKIRAMAEVQKNVEIFEINEFSESENTLFTVLQIQTKKDELAQIDYSRDKQKLAMLKEIIKSLLSLQKMVLIMSSNILQQNTRNTFILFSLSTFEQQMDHLNIH</sequence>
<reference evidence="1" key="1">
    <citation type="submission" date="2023-06" db="EMBL/GenBank/DDBJ databases">
        <authorList>
            <person name="Kurt Z."/>
        </authorList>
    </citation>
    <scope>NUCLEOTIDE SEQUENCE</scope>
</reference>
<proteinExistence type="predicted"/>
<reference evidence="2 3" key="2">
    <citation type="submission" date="2024-07" db="EMBL/GenBank/DDBJ databases">
        <authorList>
            <person name="Akdeniz Z."/>
        </authorList>
    </citation>
    <scope>NUCLEOTIDE SEQUENCE [LARGE SCALE GENOMIC DNA]</scope>
</reference>
<protein>
    <submittedName>
        <fullName evidence="2">Hypothetical_protein</fullName>
    </submittedName>
</protein>
<organism evidence="1">
    <name type="scientific">Hexamita inflata</name>
    <dbReference type="NCBI Taxonomy" id="28002"/>
    <lineage>
        <taxon>Eukaryota</taxon>
        <taxon>Metamonada</taxon>
        <taxon>Diplomonadida</taxon>
        <taxon>Hexamitidae</taxon>
        <taxon>Hexamitinae</taxon>
        <taxon>Hexamita</taxon>
    </lineage>
</organism>
<evidence type="ECO:0000313" key="1">
    <source>
        <dbReference type="EMBL" id="CAI9914238.1"/>
    </source>
</evidence>
<accession>A0AA86N7M2</accession>
<keyword evidence="3" id="KW-1185">Reference proteome</keyword>